<sequence length="257" mass="28308">MPTFQQLSQKELKLYSSLKMKKYREQYGMFVAEGQKVVEETISFFEVVAVLSSSEERINDLKHKHPLEDHKVRITGEREMERLSALDKGRDLIAVYNLPEATPLSENLGLCVALDSIQNPGNMGTIIRLCDWLGIRHLLCGEGCVDIYNPKVVQATAGALGSVVVHENVVLKDVLPQHFKIICGTKMEGIPIGEATQYNLDNSLCILFGNEGHGISQELQDICTDFYAIPAAPSSTTESLNVGISAAIILSKFIGLT</sequence>
<dbReference type="eggNOG" id="COG0566">
    <property type="taxonomic scope" value="Bacteria"/>
</dbReference>
<dbReference type="PANTHER" id="PTHR43191:SF2">
    <property type="entry name" value="RRNA METHYLTRANSFERASE 3, MITOCHONDRIAL"/>
    <property type="match status" value="1"/>
</dbReference>
<dbReference type="GO" id="GO:0032259">
    <property type="term" value="P:methylation"/>
    <property type="evidence" value="ECO:0007669"/>
    <property type="project" value="UniProtKB-KW"/>
</dbReference>
<evidence type="ECO:0000256" key="3">
    <source>
        <dbReference type="ARBA" id="ARBA00022679"/>
    </source>
</evidence>
<dbReference type="Proteomes" id="UP000030125">
    <property type="component" value="Unassembled WGS sequence"/>
</dbReference>
<dbReference type="Gene3D" id="3.40.1280.10">
    <property type="match status" value="1"/>
</dbReference>
<dbReference type="InterPro" id="IPR029064">
    <property type="entry name" value="Ribosomal_eL30-like_sf"/>
</dbReference>
<dbReference type="CDD" id="cd18109">
    <property type="entry name" value="SpoU-like_RNA-MTase"/>
    <property type="match status" value="1"/>
</dbReference>
<dbReference type="Pfam" id="PF00588">
    <property type="entry name" value="SpoU_methylase"/>
    <property type="match status" value="1"/>
</dbReference>
<name>A0A0A2ER05_PORCN</name>
<accession>A0A0A2ER05</accession>
<dbReference type="PANTHER" id="PTHR43191">
    <property type="entry name" value="RRNA METHYLTRANSFERASE 3"/>
    <property type="match status" value="1"/>
</dbReference>
<keyword evidence="3" id="KW-0808">Transferase</keyword>
<evidence type="ECO:0000256" key="2">
    <source>
        <dbReference type="ARBA" id="ARBA00022603"/>
    </source>
</evidence>
<evidence type="ECO:0000259" key="5">
    <source>
        <dbReference type="Pfam" id="PF22435"/>
    </source>
</evidence>
<protein>
    <submittedName>
        <fullName evidence="6">Uncharacterized protein</fullName>
    </submittedName>
</protein>
<evidence type="ECO:0000313" key="7">
    <source>
        <dbReference type="Proteomes" id="UP000030125"/>
    </source>
</evidence>
<dbReference type="AlphaFoldDB" id="A0A0A2ER05"/>
<dbReference type="InterPro" id="IPR029026">
    <property type="entry name" value="tRNA_m1G_MTases_N"/>
</dbReference>
<dbReference type="SUPFAM" id="SSF55315">
    <property type="entry name" value="L30e-like"/>
    <property type="match status" value="1"/>
</dbReference>
<dbReference type="GO" id="GO:0006396">
    <property type="term" value="P:RNA processing"/>
    <property type="evidence" value="ECO:0007669"/>
    <property type="project" value="InterPro"/>
</dbReference>
<keyword evidence="7" id="KW-1185">Reference proteome</keyword>
<dbReference type="EMBL" id="JQJD01000057">
    <property type="protein sequence ID" value="KGN78794.1"/>
    <property type="molecule type" value="Genomic_DNA"/>
</dbReference>
<dbReference type="GO" id="GO:0003723">
    <property type="term" value="F:RNA binding"/>
    <property type="evidence" value="ECO:0007669"/>
    <property type="project" value="InterPro"/>
</dbReference>
<reference evidence="6 7" key="1">
    <citation type="submission" date="2014-08" db="EMBL/GenBank/DDBJ databases">
        <title>Porphyromonas cangingivalis strain:COT-109_OH1386 Genome sequencing.</title>
        <authorList>
            <person name="Wallis C."/>
            <person name="Deusch O."/>
            <person name="O'Flynn C."/>
            <person name="Davis I."/>
            <person name="Jospin G."/>
            <person name="Darling A.E."/>
            <person name="Coil D.A."/>
            <person name="Alexiev A."/>
            <person name="Horsfall A."/>
            <person name="Kirkwood N."/>
            <person name="Harris S."/>
            <person name="Eisen J.A."/>
        </authorList>
    </citation>
    <scope>NUCLEOTIDE SEQUENCE [LARGE SCALE GENOMIC DNA]</scope>
    <source>
        <strain evidence="7">COT-109 OH1386</strain>
    </source>
</reference>
<dbReference type="InterPro" id="IPR001537">
    <property type="entry name" value="SpoU_MeTrfase"/>
</dbReference>
<organism evidence="6 7">
    <name type="scientific">Porphyromonas cangingivalis</name>
    <dbReference type="NCBI Taxonomy" id="36874"/>
    <lineage>
        <taxon>Bacteria</taxon>
        <taxon>Pseudomonadati</taxon>
        <taxon>Bacteroidota</taxon>
        <taxon>Bacteroidia</taxon>
        <taxon>Bacteroidales</taxon>
        <taxon>Porphyromonadaceae</taxon>
        <taxon>Porphyromonas</taxon>
    </lineage>
</organism>
<evidence type="ECO:0000256" key="1">
    <source>
        <dbReference type="ARBA" id="ARBA00007228"/>
    </source>
</evidence>
<evidence type="ECO:0000313" key="6">
    <source>
        <dbReference type="EMBL" id="KGN78794.1"/>
    </source>
</evidence>
<dbReference type="InterPro" id="IPR053888">
    <property type="entry name" value="MRM3-like_sub_bind"/>
</dbReference>
<feature type="domain" description="MRM3-like substrate binding" evidence="5">
    <location>
        <begin position="11"/>
        <end position="93"/>
    </location>
</feature>
<comment type="similarity">
    <text evidence="1">Belongs to the class IV-like SAM-binding methyltransferase superfamily. RNA methyltransferase TrmH family.</text>
</comment>
<keyword evidence="2" id="KW-0489">Methyltransferase</keyword>
<evidence type="ECO:0000259" key="4">
    <source>
        <dbReference type="Pfam" id="PF00588"/>
    </source>
</evidence>
<dbReference type="OrthoDB" id="9785673at2"/>
<dbReference type="SUPFAM" id="SSF75217">
    <property type="entry name" value="alpha/beta knot"/>
    <property type="match status" value="1"/>
</dbReference>
<dbReference type="InterPro" id="IPR029028">
    <property type="entry name" value="Alpha/beta_knot_MTases"/>
</dbReference>
<feature type="domain" description="tRNA/rRNA methyltransferase SpoU type" evidence="4">
    <location>
        <begin position="110"/>
        <end position="250"/>
    </location>
</feature>
<dbReference type="GO" id="GO:0008173">
    <property type="term" value="F:RNA methyltransferase activity"/>
    <property type="evidence" value="ECO:0007669"/>
    <property type="project" value="InterPro"/>
</dbReference>
<dbReference type="Pfam" id="PF22435">
    <property type="entry name" value="MRM3-like_sub_bind"/>
    <property type="match status" value="1"/>
</dbReference>
<dbReference type="RefSeq" id="WP_036852642.1">
    <property type="nucleotide sequence ID" value="NZ_JQJD01000057.1"/>
</dbReference>
<dbReference type="InterPro" id="IPR051259">
    <property type="entry name" value="rRNA_Methyltransferase"/>
</dbReference>
<dbReference type="Gene3D" id="3.30.1330.30">
    <property type="match status" value="1"/>
</dbReference>
<dbReference type="STRING" id="36874.HQ34_02825"/>
<gene>
    <name evidence="6" type="ORF">HQ35_09115</name>
</gene>
<proteinExistence type="inferred from homology"/>
<comment type="caution">
    <text evidence="6">The sequence shown here is derived from an EMBL/GenBank/DDBJ whole genome shotgun (WGS) entry which is preliminary data.</text>
</comment>